<reference evidence="1" key="2">
    <citation type="journal article" date="2022" name="New Phytol.">
        <title>Evolutionary transition to the ectomycorrhizal habit in the genomes of a hyperdiverse lineage of mushroom-forming fungi.</title>
        <authorList>
            <person name="Looney B."/>
            <person name="Miyauchi S."/>
            <person name="Morin E."/>
            <person name="Drula E."/>
            <person name="Courty P.E."/>
            <person name="Kohler A."/>
            <person name="Kuo A."/>
            <person name="LaButti K."/>
            <person name="Pangilinan J."/>
            <person name="Lipzen A."/>
            <person name="Riley R."/>
            <person name="Andreopoulos W."/>
            <person name="He G."/>
            <person name="Johnson J."/>
            <person name="Nolan M."/>
            <person name="Tritt A."/>
            <person name="Barry K.W."/>
            <person name="Grigoriev I.V."/>
            <person name="Nagy L.G."/>
            <person name="Hibbett D."/>
            <person name="Henrissat B."/>
            <person name="Matheny P.B."/>
            <person name="Labbe J."/>
            <person name="Martin F.M."/>
        </authorList>
    </citation>
    <scope>NUCLEOTIDE SEQUENCE</scope>
    <source>
        <strain evidence="1">HHB10654</strain>
    </source>
</reference>
<name>A0ACB8T8C0_9AGAM</name>
<proteinExistence type="predicted"/>
<evidence type="ECO:0000313" key="1">
    <source>
        <dbReference type="EMBL" id="KAI0064717.1"/>
    </source>
</evidence>
<accession>A0ACB8T8C0</accession>
<evidence type="ECO:0000313" key="2">
    <source>
        <dbReference type="Proteomes" id="UP000814140"/>
    </source>
</evidence>
<organism evidence="1 2">
    <name type="scientific">Artomyces pyxidatus</name>
    <dbReference type="NCBI Taxonomy" id="48021"/>
    <lineage>
        <taxon>Eukaryota</taxon>
        <taxon>Fungi</taxon>
        <taxon>Dikarya</taxon>
        <taxon>Basidiomycota</taxon>
        <taxon>Agaricomycotina</taxon>
        <taxon>Agaricomycetes</taxon>
        <taxon>Russulales</taxon>
        <taxon>Auriscalpiaceae</taxon>
        <taxon>Artomyces</taxon>
    </lineage>
</organism>
<reference evidence="1" key="1">
    <citation type="submission" date="2021-03" db="EMBL/GenBank/DDBJ databases">
        <authorList>
            <consortium name="DOE Joint Genome Institute"/>
            <person name="Ahrendt S."/>
            <person name="Looney B.P."/>
            <person name="Miyauchi S."/>
            <person name="Morin E."/>
            <person name="Drula E."/>
            <person name="Courty P.E."/>
            <person name="Chicoki N."/>
            <person name="Fauchery L."/>
            <person name="Kohler A."/>
            <person name="Kuo A."/>
            <person name="Labutti K."/>
            <person name="Pangilinan J."/>
            <person name="Lipzen A."/>
            <person name="Riley R."/>
            <person name="Andreopoulos W."/>
            <person name="He G."/>
            <person name="Johnson J."/>
            <person name="Barry K.W."/>
            <person name="Grigoriev I.V."/>
            <person name="Nagy L."/>
            <person name="Hibbett D."/>
            <person name="Henrissat B."/>
            <person name="Matheny P.B."/>
            <person name="Labbe J."/>
            <person name="Martin F."/>
        </authorList>
    </citation>
    <scope>NUCLEOTIDE SEQUENCE</scope>
    <source>
        <strain evidence="1">HHB10654</strain>
    </source>
</reference>
<keyword evidence="2" id="KW-1185">Reference proteome</keyword>
<protein>
    <submittedName>
        <fullName evidence="1">Alpha/beta-hydrolase</fullName>
    </submittedName>
</protein>
<gene>
    <name evidence="1" type="ORF">BV25DRAFT_1989965</name>
</gene>
<dbReference type="Proteomes" id="UP000814140">
    <property type="component" value="Unassembled WGS sequence"/>
</dbReference>
<comment type="caution">
    <text evidence="1">The sequence shown here is derived from an EMBL/GenBank/DDBJ whole genome shotgun (WGS) entry which is preliminary data.</text>
</comment>
<sequence length="566" mass="59791">MVSISSLLYPLLLVSLGATSPVHLRDHDTSLGDQLKFTPGGVSILCLLPFVSRALCPRSTSPGTTVSTPIGTAHGTQASKGAFRFAVKYGSAARWQDSQVSNTWQLPNNSTDVTALPLACAQTDLDPSAYSEDCLSMLLYVPQGISSSSKVPTFLWIHGGSFVSGSATDAGLDGSNFAIATNSIVAVVQYRLGALGFNSPDGRTNFAVKDIMTALQFLHTVIPSFGGDATKITIAGQSSGANMVRALLAVPGASWLFQSAVLQSDPMDYGFLSASVQSELQSYFNTQINCAATDNACINALSLDDVLTASDALYDNGVGVDQSATQEEPMRPVHDGNLITSTLDSMTPFPWQSKPILLSTVMNEAGPAIYNEFTDPITASFFDLVVDSAFEQPRAGNLLNSSHYRVPVLADGAADARVQLEAMGTDQVWRCPTWTFARNWAGHGGSAFVGLYTLGETYPDNTGTPFCTQAGSVCHEDDIEIVFGTAANPSPAQSALITEVQARYNAFLHTGNPNPAHSSYATWSAASSSSVPALHLGSSGTATMGACDPTFWGTTNVPYDYQVFGI</sequence>
<dbReference type="EMBL" id="MU277198">
    <property type="protein sequence ID" value="KAI0064717.1"/>
    <property type="molecule type" value="Genomic_DNA"/>
</dbReference>